<comment type="caution">
    <text evidence="2">The sequence shown here is derived from an EMBL/GenBank/DDBJ whole genome shotgun (WGS) entry which is preliminary data.</text>
</comment>
<feature type="compositionally biased region" description="Basic residues" evidence="1">
    <location>
        <begin position="186"/>
        <end position="195"/>
    </location>
</feature>
<keyword evidence="3" id="KW-1185">Reference proteome</keyword>
<accession>A0AAD6UT09</accession>
<protein>
    <submittedName>
        <fullName evidence="2">Uncharacterized protein</fullName>
    </submittedName>
</protein>
<feature type="region of interest" description="Disordered" evidence="1">
    <location>
        <begin position="1"/>
        <end position="21"/>
    </location>
</feature>
<dbReference type="EMBL" id="JARJCW010000166">
    <property type="protein sequence ID" value="KAJ7189787.1"/>
    <property type="molecule type" value="Genomic_DNA"/>
</dbReference>
<feature type="compositionally biased region" description="Basic and acidic residues" evidence="1">
    <location>
        <begin position="1"/>
        <end position="10"/>
    </location>
</feature>
<evidence type="ECO:0000313" key="2">
    <source>
        <dbReference type="EMBL" id="KAJ7189787.1"/>
    </source>
</evidence>
<gene>
    <name evidence="2" type="ORF">GGX14DRAFT_408542</name>
</gene>
<feature type="region of interest" description="Disordered" evidence="1">
    <location>
        <begin position="241"/>
        <end position="283"/>
    </location>
</feature>
<evidence type="ECO:0000256" key="1">
    <source>
        <dbReference type="SAM" id="MobiDB-lite"/>
    </source>
</evidence>
<name>A0AAD6UT09_9AGAR</name>
<feature type="region of interest" description="Disordered" evidence="1">
    <location>
        <begin position="165"/>
        <end position="220"/>
    </location>
</feature>
<sequence length="308" mass="32755">MVSQQERDSGGGRGRRKRKAGGLPAGNIFVIVSAGGHDIDEYTNSTNSRDEKRIRCKVAWGVWTPAGETGVGTDDMGTGRLVTTLDDAAAHRAGWNRWRRAVMRGHLGDGSDCDATSCGGSCTVYGGGQKHSTMARRGAGKSAVKAAGRGGAGLWETPMLRACGQSGSRPASCGRRGGAGSDQQRKRGMRGRRQTRSTGGLGLAAATGNDTSQLCGGKRKGRHMPIISHGLGCPKRVYLKLGGSTDAPPPEKHPISNEKDFPDARDNSGSRDQKDYLYEREYDTESYDITPSAKLKGLDTAQKEIALY</sequence>
<dbReference type="Proteomes" id="UP001219525">
    <property type="component" value="Unassembled WGS sequence"/>
</dbReference>
<organism evidence="2 3">
    <name type="scientific">Mycena pura</name>
    <dbReference type="NCBI Taxonomy" id="153505"/>
    <lineage>
        <taxon>Eukaryota</taxon>
        <taxon>Fungi</taxon>
        <taxon>Dikarya</taxon>
        <taxon>Basidiomycota</taxon>
        <taxon>Agaricomycotina</taxon>
        <taxon>Agaricomycetes</taxon>
        <taxon>Agaricomycetidae</taxon>
        <taxon>Agaricales</taxon>
        <taxon>Marasmiineae</taxon>
        <taxon>Mycenaceae</taxon>
        <taxon>Mycena</taxon>
    </lineage>
</organism>
<proteinExistence type="predicted"/>
<evidence type="ECO:0000313" key="3">
    <source>
        <dbReference type="Proteomes" id="UP001219525"/>
    </source>
</evidence>
<dbReference type="AlphaFoldDB" id="A0AAD6UT09"/>
<reference evidence="2" key="1">
    <citation type="submission" date="2023-03" db="EMBL/GenBank/DDBJ databases">
        <title>Massive genome expansion in bonnet fungi (Mycena s.s.) driven by repeated elements and novel gene families across ecological guilds.</title>
        <authorList>
            <consortium name="Lawrence Berkeley National Laboratory"/>
            <person name="Harder C.B."/>
            <person name="Miyauchi S."/>
            <person name="Viragh M."/>
            <person name="Kuo A."/>
            <person name="Thoen E."/>
            <person name="Andreopoulos B."/>
            <person name="Lu D."/>
            <person name="Skrede I."/>
            <person name="Drula E."/>
            <person name="Henrissat B."/>
            <person name="Morin E."/>
            <person name="Kohler A."/>
            <person name="Barry K."/>
            <person name="LaButti K."/>
            <person name="Morin E."/>
            <person name="Salamov A."/>
            <person name="Lipzen A."/>
            <person name="Mereny Z."/>
            <person name="Hegedus B."/>
            <person name="Baldrian P."/>
            <person name="Stursova M."/>
            <person name="Weitz H."/>
            <person name="Taylor A."/>
            <person name="Grigoriev I.V."/>
            <person name="Nagy L.G."/>
            <person name="Martin F."/>
            <person name="Kauserud H."/>
        </authorList>
    </citation>
    <scope>NUCLEOTIDE SEQUENCE</scope>
    <source>
        <strain evidence="2">9144</strain>
    </source>
</reference>
<feature type="compositionally biased region" description="Basic and acidic residues" evidence="1">
    <location>
        <begin position="249"/>
        <end position="283"/>
    </location>
</feature>